<dbReference type="KEGG" id="aalg:AREALGSMS7_01056"/>
<reference evidence="4 5" key="1">
    <citation type="submission" date="2017-07" db="EMBL/GenBank/DDBJ databases">
        <title>Genome Sequence of Arenibacter algicola Strain SMS7 Isolated from a culture of the Diatom Skeletonema marinoi.</title>
        <authorList>
            <person name="Topel M."/>
            <person name="Pinder M.I.M."/>
            <person name="Johansson O.N."/>
            <person name="Kourtchenko O."/>
            <person name="Godhe A."/>
            <person name="Clarke A.K."/>
        </authorList>
    </citation>
    <scope>NUCLEOTIDE SEQUENCE [LARGE SCALE GENOMIC DNA]</scope>
    <source>
        <strain evidence="4 5">SMS7</strain>
    </source>
</reference>
<evidence type="ECO:0000256" key="1">
    <source>
        <dbReference type="ARBA" id="ARBA00023015"/>
    </source>
</evidence>
<dbReference type="InterPro" id="IPR036388">
    <property type="entry name" value="WH-like_DNA-bd_sf"/>
</dbReference>
<dbReference type="Proteomes" id="UP000204551">
    <property type="component" value="Chromosome"/>
</dbReference>
<dbReference type="Gene3D" id="1.10.10.10">
    <property type="entry name" value="Winged helix-like DNA-binding domain superfamily/Winged helix DNA-binding domain"/>
    <property type="match status" value="1"/>
</dbReference>
<name>A0A221UT81_9FLAO</name>
<sequence>MEAPVKKELIEALGMHFENLYKMPPLATRIYAMLILTGSEGQTFEELMEATEASKSSVSTSINLLLQTQKIEYFTKPGDRKRHFRKNVNYLKNRLVNYTQQANKELKLFELTCAFMKQNHQASYIKNEKLTTIYRDYLKAIKLLMETTINKLDEIN</sequence>
<dbReference type="SUPFAM" id="SSF46785">
    <property type="entry name" value="Winged helix' DNA-binding domain"/>
    <property type="match status" value="1"/>
</dbReference>
<dbReference type="PANTHER" id="PTHR38465:SF1">
    <property type="entry name" value="HTH-TYPE TRANSCRIPTIONAL REGULATOR MJ1563-RELATED"/>
    <property type="match status" value="1"/>
</dbReference>
<evidence type="ECO:0000313" key="4">
    <source>
        <dbReference type="EMBL" id="ASO04532.1"/>
    </source>
</evidence>
<evidence type="ECO:0000256" key="3">
    <source>
        <dbReference type="ARBA" id="ARBA00023163"/>
    </source>
</evidence>
<evidence type="ECO:0000256" key="2">
    <source>
        <dbReference type="ARBA" id="ARBA00023125"/>
    </source>
</evidence>
<dbReference type="GO" id="GO:0003677">
    <property type="term" value="F:DNA binding"/>
    <property type="evidence" value="ECO:0007669"/>
    <property type="project" value="UniProtKB-KW"/>
</dbReference>
<dbReference type="RefSeq" id="WP_157730669.1">
    <property type="nucleotide sequence ID" value="NZ_CP022515.1"/>
</dbReference>
<keyword evidence="3" id="KW-0804">Transcription</keyword>
<dbReference type="PANTHER" id="PTHR38465">
    <property type="entry name" value="HTH-TYPE TRANSCRIPTIONAL REGULATOR MJ1563-RELATED"/>
    <property type="match status" value="1"/>
</dbReference>
<proteinExistence type="predicted"/>
<keyword evidence="2" id="KW-0238">DNA-binding</keyword>
<keyword evidence="1" id="KW-0805">Transcription regulation</keyword>
<dbReference type="AlphaFoldDB" id="A0A221UT81"/>
<dbReference type="EMBL" id="CP022515">
    <property type="protein sequence ID" value="ASO04532.1"/>
    <property type="molecule type" value="Genomic_DNA"/>
</dbReference>
<evidence type="ECO:0000313" key="5">
    <source>
        <dbReference type="Proteomes" id="UP000204551"/>
    </source>
</evidence>
<gene>
    <name evidence="4" type="primary">mmpR5</name>
    <name evidence="4" type="ORF">AREALGSMS7_01056</name>
</gene>
<protein>
    <submittedName>
        <fullName evidence="4">HTH-type transcriptional regulator MmpR5</fullName>
    </submittedName>
</protein>
<dbReference type="InterPro" id="IPR036390">
    <property type="entry name" value="WH_DNA-bd_sf"/>
</dbReference>
<accession>A0A221UT81</accession>
<organism evidence="4 5">
    <name type="scientific">Arenibacter algicola</name>
    <dbReference type="NCBI Taxonomy" id="616991"/>
    <lineage>
        <taxon>Bacteria</taxon>
        <taxon>Pseudomonadati</taxon>
        <taxon>Bacteroidota</taxon>
        <taxon>Flavobacteriia</taxon>
        <taxon>Flavobacteriales</taxon>
        <taxon>Flavobacteriaceae</taxon>
        <taxon>Arenibacter</taxon>
    </lineage>
</organism>
<dbReference type="InterPro" id="IPR052362">
    <property type="entry name" value="HTH-GbsR_regulator"/>
</dbReference>